<name>A0A9Q0M3Y9_BLOTA</name>
<dbReference type="GO" id="GO:0042026">
    <property type="term" value="P:protein refolding"/>
    <property type="evidence" value="ECO:0007669"/>
    <property type="project" value="TreeGrafter"/>
</dbReference>
<dbReference type="GO" id="GO:0009408">
    <property type="term" value="P:response to heat"/>
    <property type="evidence" value="ECO:0007669"/>
    <property type="project" value="TreeGrafter"/>
</dbReference>
<dbReference type="OMA" id="HPLERME"/>
<dbReference type="PROSITE" id="PS01031">
    <property type="entry name" value="SHSP"/>
    <property type="match status" value="1"/>
</dbReference>
<dbReference type="Pfam" id="PF00011">
    <property type="entry name" value="HSP20"/>
    <property type="match status" value="1"/>
</dbReference>
<reference evidence="4" key="1">
    <citation type="submission" date="2022-12" db="EMBL/GenBank/DDBJ databases">
        <title>Genome assemblies of Blomia tropicalis.</title>
        <authorList>
            <person name="Cui Y."/>
        </authorList>
    </citation>
    <scope>NUCLEOTIDE SEQUENCE</scope>
    <source>
        <tissue evidence="4">Adult mites</tissue>
    </source>
</reference>
<evidence type="ECO:0000256" key="2">
    <source>
        <dbReference type="RuleBase" id="RU003616"/>
    </source>
</evidence>
<dbReference type="PRINTS" id="PR00299">
    <property type="entry name" value="ACRYSTALLIN"/>
</dbReference>
<evidence type="ECO:0000259" key="3">
    <source>
        <dbReference type="PROSITE" id="PS01031"/>
    </source>
</evidence>
<dbReference type="CDD" id="cd06526">
    <property type="entry name" value="metazoan_ACD"/>
    <property type="match status" value="1"/>
</dbReference>
<keyword evidence="5" id="KW-1185">Reference proteome</keyword>
<dbReference type="PANTHER" id="PTHR45640">
    <property type="entry name" value="HEAT SHOCK PROTEIN HSP-12.2-RELATED"/>
    <property type="match status" value="1"/>
</dbReference>
<evidence type="ECO:0000256" key="1">
    <source>
        <dbReference type="PROSITE-ProRule" id="PRU00285"/>
    </source>
</evidence>
<dbReference type="AlphaFoldDB" id="A0A9Q0M3Y9"/>
<accession>A0A9Q0M3Y9</accession>
<protein>
    <recommendedName>
        <fullName evidence="3">SHSP domain-containing protein</fullName>
    </recommendedName>
</protein>
<comment type="caution">
    <text evidence="4">The sequence shown here is derived from an EMBL/GenBank/DDBJ whole genome shotgun (WGS) entry which is preliminary data.</text>
</comment>
<organism evidence="4 5">
    <name type="scientific">Blomia tropicalis</name>
    <name type="common">Mite</name>
    <dbReference type="NCBI Taxonomy" id="40697"/>
    <lineage>
        <taxon>Eukaryota</taxon>
        <taxon>Metazoa</taxon>
        <taxon>Ecdysozoa</taxon>
        <taxon>Arthropoda</taxon>
        <taxon>Chelicerata</taxon>
        <taxon>Arachnida</taxon>
        <taxon>Acari</taxon>
        <taxon>Acariformes</taxon>
        <taxon>Sarcoptiformes</taxon>
        <taxon>Astigmata</taxon>
        <taxon>Glycyphagoidea</taxon>
        <taxon>Echimyopodidae</taxon>
        <taxon>Blomia</taxon>
    </lineage>
</organism>
<dbReference type="GO" id="GO:0005737">
    <property type="term" value="C:cytoplasm"/>
    <property type="evidence" value="ECO:0007669"/>
    <property type="project" value="TreeGrafter"/>
</dbReference>
<sequence length="154" mass="18240">MLTIPRYARSMLDDFDDFYHPLERMERYIPRLSSVFNRGRDIPISIPTVKGDKFYLSLDFHQFDPSDITVKVEDDCLLIKGKKEKKGDGMFESREYVQRFNFPRNVIADRMTCNLDKNGYLRIEAPVREEIREIKHDRDTNIPVEIVHKPSLTN</sequence>
<dbReference type="SUPFAM" id="SSF49764">
    <property type="entry name" value="HSP20-like chaperones"/>
    <property type="match status" value="1"/>
</dbReference>
<gene>
    <name evidence="4" type="ORF">RDWZM_009706</name>
</gene>
<proteinExistence type="inferred from homology"/>
<evidence type="ECO:0000313" key="4">
    <source>
        <dbReference type="EMBL" id="KAJ6218549.1"/>
    </source>
</evidence>
<dbReference type="InterPro" id="IPR008978">
    <property type="entry name" value="HSP20-like_chaperone"/>
</dbReference>
<feature type="domain" description="SHSP" evidence="3">
    <location>
        <begin position="35"/>
        <end position="145"/>
    </location>
</feature>
<comment type="similarity">
    <text evidence="1 2">Belongs to the small heat shock protein (HSP20) family.</text>
</comment>
<dbReference type="GO" id="GO:0005634">
    <property type="term" value="C:nucleus"/>
    <property type="evidence" value="ECO:0007669"/>
    <property type="project" value="TreeGrafter"/>
</dbReference>
<dbReference type="PANTHER" id="PTHR45640:SF26">
    <property type="entry name" value="RE23625P"/>
    <property type="match status" value="1"/>
</dbReference>
<dbReference type="InterPro" id="IPR001436">
    <property type="entry name" value="Alpha-crystallin/sHSP_animal"/>
</dbReference>
<dbReference type="Proteomes" id="UP001142055">
    <property type="component" value="Chromosome 3"/>
</dbReference>
<dbReference type="InterPro" id="IPR002068">
    <property type="entry name" value="A-crystallin/Hsp20_dom"/>
</dbReference>
<dbReference type="GO" id="GO:0051082">
    <property type="term" value="F:unfolded protein binding"/>
    <property type="evidence" value="ECO:0007669"/>
    <property type="project" value="TreeGrafter"/>
</dbReference>
<dbReference type="EMBL" id="JAPWDV010000003">
    <property type="protein sequence ID" value="KAJ6218549.1"/>
    <property type="molecule type" value="Genomic_DNA"/>
</dbReference>
<dbReference type="Gene3D" id="2.60.40.790">
    <property type="match status" value="1"/>
</dbReference>
<evidence type="ECO:0000313" key="5">
    <source>
        <dbReference type="Proteomes" id="UP001142055"/>
    </source>
</evidence>